<name>A0ABY7DPY1_MYAAR</name>
<reference evidence="2" key="1">
    <citation type="submission" date="2022-11" db="EMBL/GenBank/DDBJ databases">
        <title>Centuries of genome instability and evolution in soft-shell clam transmissible cancer (bioRxiv).</title>
        <authorList>
            <person name="Hart S.F.M."/>
            <person name="Yonemitsu M.A."/>
            <person name="Giersch R.M."/>
            <person name="Beal B.F."/>
            <person name="Arriagada G."/>
            <person name="Davis B.W."/>
            <person name="Ostrander E.A."/>
            <person name="Goff S.P."/>
            <person name="Metzger M.J."/>
        </authorList>
    </citation>
    <scope>NUCLEOTIDE SEQUENCE</scope>
    <source>
        <strain evidence="2">MELC-2E11</strain>
        <tissue evidence="2">Siphon/mantle</tissue>
    </source>
</reference>
<feature type="non-terminal residue" evidence="2">
    <location>
        <position position="1"/>
    </location>
</feature>
<accession>A0ABY7DPY1</accession>
<feature type="transmembrane region" description="Helical" evidence="1">
    <location>
        <begin position="35"/>
        <end position="62"/>
    </location>
</feature>
<keyword evidence="1" id="KW-1133">Transmembrane helix</keyword>
<sequence>MNKKDYKDVVAGTGFLELELRSVQTHNEVNDGNSAMVLTATVFTLIGKFAITGSFSTIFMYTPELYPTNMRKNLFHIPEMQEWDVISSGDSGGRGMLAPFSRNF</sequence>
<proteinExistence type="predicted"/>
<keyword evidence="1" id="KW-0472">Membrane</keyword>
<keyword evidence="3" id="KW-1185">Reference proteome</keyword>
<dbReference type="EMBL" id="CP111014">
    <property type="protein sequence ID" value="WAQ99757.1"/>
    <property type="molecule type" value="Genomic_DNA"/>
</dbReference>
<gene>
    <name evidence="2" type="ORF">MAR_024130</name>
</gene>
<organism evidence="2 3">
    <name type="scientific">Mya arenaria</name>
    <name type="common">Soft-shell clam</name>
    <dbReference type="NCBI Taxonomy" id="6604"/>
    <lineage>
        <taxon>Eukaryota</taxon>
        <taxon>Metazoa</taxon>
        <taxon>Spiralia</taxon>
        <taxon>Lophotrochozoa</taxon>
        <taxon>Mollusca</taxon>
        <taxon>Bivalvia</taxon>
        <taxon>Autobranchia</taxon>
        <taxon>Heteroconchia</taxon>
        <taxon>Euheterodonta</taxon>
        <taxon>Imparidentia</taxon>
        <taxon>Neoheterodontei</taxon>
        <taxon>Myida</taxon>
        <taxon>Myoidea</taxon>
        <taxon>Myidae</taxon>
        <taxon>Mya</taxon>
    </lineage>
</organism>
<keyword evidence="1" id="KW-0812">Transmembrane</keyword>
<evidence type="ECO:0000313" key="2">
    <source>
        <dbReference type="EMBL" id="WAQ99757.1"/>
    </source>
</evidence>
<dbReference type="Proteomes" id="UP001164746">
    <property type="component" value="Chromosome 3"/>
</dbReference>
<protein>
    <submittedName>
        <fullName evidence="2">Uncharacterized protein</fullName>
    </submittedName>
</protein>
<evidence type="ECO:0000313" key="3">
    <source>
        <dbReference type="Proteomes" id="UP001164746"/>
    </source>
</evidence>
<evidence type="ECO:0000256" key="1">
    <source>
        <dbReference type="SAM" id="Phobius"/>
    </source>
</evidence>